<sequence>MEDKKRERYVQFLKECKTLIMSTIDECGHPFISYAPFVMDEGHFYIFISRAAEHFQYIERCERISVLLIADESSSPHLFARERVRFTCKRTHIENEGNDHIFAKFQHIHGKPMINLLRSMDFSLFQLTPIEGRYVAGFGHAFDVDLFGERFAHVVIDQK</sequence>
<reference evidence="4" key="1">
    <citation type="submission" date="2015-08" db="EMBL/GenBank/DDBJ databases">
        <authorList>
            <person name="Varghese N."/>
        </authorList>
    </citation>
    <scope>NUCLEOTIDE SEQUENCE [LARGE SCALE GENOMIC DNA]</scope>
    <source>
        <strain evidence="4">DSM 27374</strain>
    </source>
</reference>
<dbReference type="GO" id="GO:0070967">
    <property type="term" value="F:coenzyme F420 binding"/>
    <property type="evidence" value="ECO:0007669"/>
    <property type="project" value="TreeGrafter"/>
</dbReference>
<evidence type="ECO:0000313" key="4">
    <source>
        <dbReference type="Proteomes" id="UP000182738"/>
    </source>
</evidence>
<protein>
    <submittedName>
        <fullName evidence="3">Pyridoxamine 5'-phosphate oxidase</fullName>
    </submittedName>
</protein>
<dbReference type="GO" id="GO:0016627">
    <property type="term" value="F:oxidoreductase activity, acting on the CH-CH group of donors"/>
    <property type="evidence" value="ECO:0007669"/>
    <property type="project" value="TreeGrafter"/>
</dbReference>
<dbReference type="PANTHER" id="PTHR35176">
    <property type="entry name" value="HEME OXYGENASE HI_0854-RELATED"/>
    <property type="match status" value="1"/>
</dbReference>
<keyword evidence="4" id="KW-1185">Reference proteome</keyword>
<gene>
    <name evidence="3" type="ORF">Ga0061060_11098</name>
</gene>
<dbReference type="PANTHER" id="PTHR35176:SF6">
    <property type="entry name" value="HEME OXYGENASE HI_0854-RELATED"/>
    <property type="match status" value="1"/>
</dbReference>
<dbReference type="InterPro" id="IPR052019">
    <property type="entry name" value="F420H2_bilvrd_red/Heme_oxyg"/>
</dbReference>
<dbReference type="EMBL" id="CYGZ01000010">
    <property type="protein sequence ID" value="CUA80531.1"/>
    <property type="molecule type" value="Genomic_DNA"/>
</dbReference>
<accession>A0A0K6GPT4</accession>
<dbReference type="GO" id="GO:0005829">
    <property type="term" value="C:cytosol"/>
    <property type="evidence" value="ECO:0007669"/>
    <property type="project" value="TreeGrafter"/>
</dbReference>
<dbReference type="InterPro" id="IPR011576">
    <property type="entry name" value="Pyridox_Oxase_N"/>
</dbReference>
<dbReference type="RefSeq" id="WP_055441484.1">
    <property type="nucleotide sequence ID" value="NZ_BAABDZ010000034.1"/>
</dbReference>
<dbReference type="STRING" id="1325335.GCA_001418025_01845"/>
<feature type="domain" description="Pyridoxamine 5'-phosphate oxidase N-terminal" evidence="2">
    <location>
        <begin position="7"/>
        <end position="135"/>
    </location>
</feature>
<evidence type="ECO:0000259" key="2">
    <source>
        <dbReference type="Pfam" id="PF01243"/>
    </source>
</evidence>
<dbReference type="InterPro" id="IPR014419">
    <property type="entry name" value="HutZ"/>
</dbReference>
<dbReference type="Pfam" id="PF01243">
    <property type="entry name" value="PNPOx_N"/>
    <property type="match status" value="1"/>
</dbReference>
<dbReference type="Gene3D" id="2.30.110.10">
    <property type="entry name" value="Electron Transport, Fmn-binding Protein, Chain A"/>
    <property type="match status" value="1"/>
</dbReference>
<evidence type="ECO:0000256" key="1">
    <source>
        <dbReference type="ARBA" id="ARBA00023002"/>
    </source>
</evidence>
<dbReference type="SUPFAM" id="SSF50475">
    <property type="entry name" value="FMN-binding split barrel"/>
    <property type="match status" value="1"/>
</dbReference>
<organism evidence="3 4">
    <name type="scientific">Anoxybacillus suryakundensis</name>
    <dbReference type="NCBI Taxonomy" id="1325335"/>
    <lineage>
        <taxon>Bacteria</taxon>
        <taxon>Bacillati</taxon>
        <taxon>Bacillota</taxon>
        <taxon>Bacilli</taxon>
        <taxon>Bacillales</taxon>
        <taxon>Anoxybacillaceae</taxon>
        <taxon>Anoxybacillus</taxon>
    </lineage>
</organism>
<dbReference type="OrthoDB" id="5345368at2"/>
<name>A0A0K6GPT4_9BACL</name>
<dbReference type="PIRSF" id="PIRSF004633">
    <property type="entry name" value="UCP_PLP_oxd"/>
    <property type="match status" value="1"/>
</dbReference>
<dbReference type="Proteomes" id="UP000182738">
    <property type="component" value="Unassembled WGS sequence"/>
</dbReference>
<keyword evidence="1" id="KW-0560">Oxidoreductase</keyword>
<proteinExistence type="predicted"/>
<evidence type="ECO:0000313" key="3">
    <source>
        <dbReference type="EMBL" id="CUA80531.1"/>
    </source>
</evidence>
<dbReference type="AlphaFoldDB" id="A0A0K6GPT4"/>
<dbReference type="InterPro" id="IPR012349">
    <property type="entry name" value="Split_barrel_FMN-bd"/>
</dbReference>